<protein>
    <submittedName>
        <fullName evidence="1">Uncharacterized protein</fullName>
    </submittedName>
</protein>
<accession>A0A1J6I4T8</accession>
<dbReference type="AlphaFoldDB" id="A0A1J6I4T8"/>
<reference evidence="1 2" key="1">
    <citation type="submission" date="2016-10" db="EMBL/GenBank/DDBJ databases">
        <title>The Draft Genome Sequence of the Potato Rhizosphere Bacteria Ochrobactrum sp. IPA7.2.</title>
        <authorList>
            <person name="Gogoleva N.E."/>
            <person name="Khlopko Y.A."/>
            <person name="Burygin G.L."/>
            <person name="Plotnikov A.O."/>
        </authorList>
    </citation>
    <scope>NUCLEOTIDE SEQUENCE [LARGE SCALE GENOMIC DNA]</scope>
    <source>
        <strain evidence="1 2">IPA7.2</strain>
    </source>
</reference>
<dbReference type="Proteomes" id="UP000182985">
    <property type="component" value="Unassembled WGS sequence"/>
</dbReference>
<sequence>MNSKSISSPPWCTSSSKFFAVAQFIVETILQEDFEERKHFAVNDNDFGVLAGSAPFSRK</sequence>
<comment type="caution">
    <text evidence="1">The sequence shown here is derived from an EMBL/GenBank/DDBJ whole genome shotgun (WGS) entry which is preliminary data.</text>
</comment>
<dbReference type="EMBL" id="MOEC01000007">
    <property type="protein sequence ID" value="OIS93906.1"/>
    <property type="molecule type" value="Genomic_DNA"/>
</dbReference>
<proteinExistence type="predicted"/>
<evidence type="ECO:0000313" key="1">
    <source>
        <dbReference type="EMBL" id="OIS93906.1"/>
    </source>
</evidence>
<keyword evidence="2" id="KW-1185">Reference proteome</keyword>
<name>A0A1J6I4T8_9HYPH</name>
<gene>
    <name evidence="1" type="ORF">BLA27_09525</name>
</gene>
<evidence type="ECO:0000313" key="2">
    <source>
        <dbReference type="Proteomes" id="UP000182985"/>
    </source>
</evidence>
<organism evidence="1 2">
    <name type="scientific">Brucella cytisi</name>
    <dbReference type="NCBI Taxonomy" id="407152"/>
    <lineage>
        <taxon>Bacteria</taxon>
        <taxon>Pseudomonadati</taxon>
        <taxon>Pseudomonadota</taxon>
        <taxon>Alphaproteobacteria</taxon>
        <taxon>Hyphomicrobiales</taxon>
        <taxon>Brucellaceae</taxon>
        <taxon>Brucella/Ochrobactrum group</taxon>
        <taxon>Brucella</taxon>
    </lineage>
</organism>